<dbReference type="EMBL" id="VXIT01000003">
    <property type="protein sequence ID" value="KAA6413914.1"/>
    <property type="molecule type" value="Genomic_DNA"/>
</dbReference>
<evidence type="ECO:0000313" key="2">
    <source>
        <dbReference type="Proteomes" id="UP000324767"/>
    </source>
</evidence>
<name>A0A5M8PXU4_9LECA</name>
<evidence type="ECO:0000313" key="1">
    <source>
        <dbReference type="EMBL" id="KAA6413914.1"/>
    </source>
</evidence>
<organism evidence="1 2">
    <name type="scientific">Lasallia pustulata</name>
    <dbReference type="NCBI Taxonomy" id="136370"/>
    <lineage>
        <taxon>Eukaryota</taxon>
        <taxon>Fungi</taxon>
        <taxon>Dikarya</taxon>
        <taxon>Ascomycota</taxon>
        <taxon>Pezizomycotina</taxon>
        <taxon>Lecanoromycetes</taxon>
        <taxon>OSLEUM clade</taxon>
        <taxon>Umbilicariomycetidae</taxon>
        <taxon>Umbilicariales</taxon>
        <taxon>Umbilicariaceae</taxon>
        <taxon>Lasallia</taxon>
    </lineage>
</organism>
<sequence>MGVIGSERQFAFQPRAFCPAGVLGGEVIVVDAALGTRPFNPIRLFAWPVWLWSCLSSSMSPLPLPFHPMEVSQSMWFWASLLGNAFACFTCAADIESSQSNDGSEDPPFVQSILQPPSSKRRSSQSVRATLDFTPPFGQVCISRFPLQVLHKGISLAFPSQPIHPSARLLLSLLWRSHPNSLLLLLPFSGGQLLVDTVLTTQALL</sequence>
<accession>A0A5M8PXU4</accession>
<protein>
    <submittedName>
        <fullName evidence="1">Uncharacterized protein</fullName>
    </submittedName>
</protein>
<dbReference type="AlphaFoldDB" id="A0A5M8PXU4"/>
<proteinExistence type="predicted"/>
<dbReference type="Proteomes" id="UP000324767">
    <property type="component" value="Unassembled WGS sequence"/>
</dbReference>
<comment type="caution">
    <text evidence="1">The sequence shown here is derived from an EMBL/GenBank/DDBJ whole genome shotgun (WGS) entry which is preliminary data.</text>
</comment>
<gene>
    <name evidence="1" type="ORF">FRX48_02276</name>
</gene>
<reference evidence="1 2" key="1">
    <citation type="submission" date="2019-09" db="EMBL/GenBank/DDBJ databases">
        <title>The hologenome of the rock-dwelling lichen Lasallia pustulata.</title>
        <authorList>
            <person name="Greshake Tzovaras B."/>
            <person name="Segers F."/>
            <person name="Bicker A."/>
            <person name="Dal Grande F."/>
            <person name="Otte J."/>
            <person name="Hankeln T."/>
            <person name="Schmitt I."/>
            <person name="Ebersberger I."/>
        </authorList>
    </citation>
    <scope>NUCLEOTIDE SEQUENCE [LARGE SCALE GENOMIC DNA]</scope>
    <source>
        <strain evidence="1">A1-1</strain>
    </source>
</reference>